<sequence length="610" mass="68786">MKVASEYQLASNVPTQGGLLDGTYKAQAKRGFSPFTFGSMFALAITLTIFSRNIGPREIHKSEKDISLARVKSRSLEGEERLPPNYVMYTNDFFEHPKVIEAFQKTEAYSYLTKHHVDETDPDEIARGRKHIREQCFGPGDNIDIYINEDLVKNDLVDEYGLTVFNLDCRDLDAVPLIAFIVLMDTYGNVIDVHNPPNRAESVAMYDPDTVLFSCVGDNGAWLWNFKEDTVEMLPFIADQHTLVYDPVEELFYGLERASNYDASICAAWNKEGEEKWRLAFPEGSSHINYLTIDGTYAYVSLRGQSAIAKVNLKTEEEVLRVGSMETTVGILGIDGKTLLKDKHDVKNLGSFWYRQHKGQQLSDRYWSLFDNHCEGDKTNFVDDGTSHLVVIDVKDDPAKVVFYFDTGDQSKIYGGADVVPSGNVLGNSWDAHVDPTDWDRQYHVNLWEVAPNNDVAWRMSFRGLNPWDPTDFESTHLHTSEETEEAPVGWIVYNTERIYYAPVLSTPCKDSKGIKFMAFNSIRTQRDMPGSAYLARAGTDGDEILSKVEIQLQKAYIPREVVVPLDGVEGEVDLIVANSWDQTKLTSLGDVSQIASCADMPDNGRIFID</sequence>
<organism evidence="2">
    <name type="scientific">Fibrocapsa japonica</name>
    <dbReference type="NCBI Taxonomy" id="94617"/>
    <lineage>
        <taxon>Eukaryota</taxon>
        <taxon>Sar</taxon>
        <taxon>Stramenopiles</taxon>
        <taxon>Ochrophyta</taxon>
        <taxon>Raphidophyceae</taxon>
        <taxon>Chattonellales</taxon>
        <taxon>Chattonellaceae</taxon>
        <taxon>Fibrocapsa</taxon>
    </lineage>
</organism>
<accession>A0A7S2UUK3</accession>
<reference evidence="2" key="1">
    <citation type="submission" date="2021-01" db="EMBL/GenBank/DDBJ databases">
        <authorList>
            <person name="Corre E."/>
            <person name="Pelletier E."/>
            <person name="Niang G."/>
            <person name="Scheremetjew M."/>
            <person name="Finn R."/>
            <person name="Kale V."/>
            <person name="Holt S."/>
            <person name="Cochrane G."/>
            <person name="Meng A."/>
            <person name="Brown T."/>
            <person name="Cohen L."/>
        </authorList>
    </citation>
    <scope>NUCLEOTIDE SEQUENCE</scope>
    <source>
        <strain evidence="2">CCMP1661</strain>
    </source>
</reference>
<dbReference type="SUPFAM" id="SSF63825">
    <property type="entry name" value="YWTD domain"/>
    <property type="match status" value="1"/>
</dbReference>
<feature type="transmembrane region" description="Helical" evidence="1">
    <location>
        <begin position="32"/>
        <end position="51"/>
    </location>
</feature>
<keyword evidence="1" id="KW-1133">Transmembrane helix</keyword>
<protein>
    <submittedName>
        <fullName evidence="2">Uncharacterized protein</fullName>
    </submittedName>
</protein>
<evidence type="ECO:0000256" key="1">
    <source>
        <dbReference type="SAM" id="Phobius"/>
    </source>
</evidence>
<keyword evidence="1" id="KW-0812">Transmembrane</keyword>
<dbReference type="EMBL" id="HBHR01004600">
    <property type="protein sequence ID" value="CAD9859685.1"/>
    <property type="molecule type" value="Transcribed_RNA"/>
</dbReference>
<gene>
    <name evidence="2" type="ORF">FJAP1339_LOCUS2204</name>
</gene>
<dbReference type="AlphaFoldDB" id="A0A7S2UUK3"/>
<keyword evidence="1" id="KW-0472">Membrane</keyword>
<evidence type="ECO:0000313" key="2">
    <source>
        <dbReference type="EMBL" id="CAD9859685.1"/>
    </source>
</evidence>
<proteinExistence type="predicted"/>
<name>A0A7S2UUK3_9STRA</name>